<organism evidence="1 2">
    <name type="scientific">Thalassovita taeanensis</name>
    <dbReference type="NCBI Taxonomy" id="657014"/>
    <lineage>
        <taxon>Bacteria</taxon>
        <taxon>Pseudomonadati</taxon>
        <taxon>Pseudomonadota</taxon>
        <taxon>Alphaproteobacteria</taxon>
        <taxon>Rhodobacterales</taxon>
        <taxon>Roseobacteraceae</taxon>
        <taxon>Thalassovita</taxon>
    </lineage>
</organism>
<dbReference type="CDD" id="cd07067">
    <property type="entry name" value="HP_PGM_like"/>
    <property type="match status" value="1"/>
</dbReference>
<dbReference type="OrthoDB" id="9810154at2"/>
<gene>
    <name evidence="1" type="ORF">SAMN04488092_104321</name>
</gene>
<dbReference type="PANTHER" id="PTHR47623">
    <property type="entry name" value="OS09G0287300 PROTEIN"/>
    <property type="match status" value="1"/>
</dbReference>
<proteinExistence type="predicted"/>
<dbReference type="PANTHER" id="PTHR47623:SF1">
    <property type="entry name" value="OS09G0287300 PROTEIN"/>
    <property type="match status" value="1"/>
</dbReference>
<dbReference type="EMBL" id="FOEP01000004">
    <property type="protein sequence ID" value="SEQ18207.1"/>
    <property type="molecule type" value="Genomic_DNA"/>
</dbReference>
<evidence type="ECO:0000313" key="2">
    <source>
        <dbReference type="Proteomes" id="UP000198634"/>
    </source>
</evidence>
<protein>
    <submittedName>
        <fullName evidence="1">Phosphohistidine phosphatase</fullName>
    </submittedName>
</protein>
<dbReference type="RefSeq" id="WP_090269391.1">
    <property type="nucleotide sequence ID" value="NZ_FOEP01000004.1"/>
</dbReference>
<dbReference type="AlphaFoldDB" id="A0A1H9DY14"/>
<dbReference type="Pfam" id="PF00300">
    <property type="entry name" value="His_Phos_1"/>
    <property type="match status" value="1"/>
</dbReference>
<name>A0A1H9DY14_9RHOB</name>
<reference evidence="1 2" key="1">
    <citation type="submission" date="2016-10" db="EMBL/GenBank/DDBJ databases">
        <authorList>
            <person name="de Groot N.N."/>
        </authorList>
    </citation>
    <scope>NUCLEOTIDE SEQUENCE [LARGE SCALE GENOMIC DNA]</scope>
    <source>
        <strain evidence="1 2">DSM 22007</strain>
    </source>
</reference>
<dbReference type="STRING" id="657014.SAMN04488092_104321"/>
<dbReference type="Gene3D" id="3.40.50.1240">
    <property type="entry name" value="Phosphoglycerate mutase-like"/>
    <property type="match status" value="1"/>
</dbReference>
<keyword evidence="2" id="KW-1185">Reference proteome</keyword>
<accession>A0A1H9DY14</accession>
<sequence length="169" mass="18785">MSHLKPLRLILMRHAKSDWGSPAQRDHERPLNSRGERSAAAMGDWLRAQGYLPDLVLCSDAVRTRETFAGLNLDTEVRFSPALYHASSDQMMGVLRSANAPCVLMIGHNPGIAEFAERLLSTEPAHERFFDYPTCATLVADFEVETWAEVRYGTGVPLAFVIPAEVMQA</sequence>
<dbReference type="InterPro" id="IPR013078">
    <property type="entry name" value="His_Pase_superF_clade-1"/>
</dbReference>
<dbReference type="SUPFAM" id="SSF53254">
    <property type="entry name" value="Phosphoglycerate mutase-like"/>
    <property type="match status" value="1"/>
</dbReference>
<dbReference type="SMART" id="SM00855">
    <property type="entry name" value="PGAM"/>
    <property type="match status" value="1"/>
</dbReference>
<dbReference type="Proteomes" id="UP000198634">
    <property type="component" value="Unassembled WGS sequence"/>
</dbReference>
<evidence type="ECO:0000313" key="1">
    <source>
        <dbReference type="EMBL" id="SEQ18207.1"/>
    </source>
</evidence>
<dbReference type="InterPro" id="IPR029033">
    <property type="entry name" value="His_PPase_superfam"/>
</dbReference>